<protein>
    <submittedName>
        <fullName evidence="1">Uncharacterized protein</fullName>
    </submittedName>
</protein>
<gene>
    <name evidence="1" type="ORF">JOB18_009782</name>
</gene>
<comment type="caution">
    <text evidence="1">The sequence shown here is derived from an EMBL/GenBank/DDBJ whole genome shotgun (WGS) entry which is preliminary data.</text>
</comment>
<dbReference type="AlphaFoldDB" id="A0AAV6Q687"/>
<proteinExistence type="predicted"/>
<name>A0AAV6Q687_SOLSE</name>
<dbReference type="EMBL" id="JAGKHQ010000018">
    <property type="protein sequence ID" value="KAG7485399.1"/>
    <property type="molecule type" value="Genomic_DNA"/>
</dbReference>
<reference evidence="1 2" key="1">
    <citation type="journal article" date="2021" name="Sci. Rep.">
        <title>Chromosome anchoring in Senegalese sole (Solea senegalensis) reveals sex-associated markers and genome rearrangements in flatfish.</title>
        <authorList>
            <person name="Guerrero-Cozar I."/>
            <person name="Gomez-Garrido J."/>
            <person name="Berbel C."/>
            <person name="Martinez-Blanch J.F."/>
            <person name="Alioto T."/>
            <person name="Claros M.G."/>
            <person name="Gagnaire P.A."/>
            <person name="Manchado M."/>
        </authorList>
    </citation>
    <scope>NUCLEOTIDE SEQUENCE [LARGE SCALE GENOMIC DNA]</scope>
    <source>
        <strain evidence="1">Sse05_10M</strain>
    </source>
</reference>
<evidence type="ECO:0000313" key="2">
    <source>
        <dbReference type="Proteomes" id="UP000693946"/>
    </source>
</evidence>
<keyword evidence="2" id="KW-1185">Reference proteome</keyword>
<evidence type="ECO:0000313" key="1">
    <source>
        <dbReference type="EMBL" id="KAG7485399.1"/>
    </source>
</evidence>
<sequence>MNRGRIFSLWDGCRCGSGHKGDLIHHVVNTLELLSHVSGHHGIKRILTKVIWGRETWEKTSENDFLASFFLPCTCSRLKAAKAVVNAS</sequence>
<organism evidence="1 2">
    <name type="scientific">Solea senegalensis</name>
    <name type="common">Senegalese sole</name>
    <dbReference type="NCBI Taxonomy" id="28829"/>
    <lineage>
        <taxon>Eukaryota</taxon>
        <taxon>Metazoa</taxon>
        <taxon>Chordata</taxon>
        <taxon>Craniata</taxon>
        <taxon>Vertebrata</taxon>
        <taxon>Euteleostomi</taxon>
        <taxon>Actinopterygii</taxon>
        <taxon>Neopterygii</taxon>
        <taxon>Teleostei</taxon>
        <taxon>Neoteleostei</taxon>
        <taxon>Acanthomorphata</taxon>
        <taxon>Carangaria</taxon>
        <taxon>Pleuronectiformes</taxon>
        <taxon>Pleuronectoidei</taxon>
        <taxon>Soleidae</taxon>
        <taxon>Solea</taxon>
    </lineage>
</organism>
<accession>A0AAV6Q687</accession>
<dbReference type="Proteomes" id="UP000693946">
    <property type="component" value="Linkage Group LG6"/>
</dbReference>